<dbReference type="AlphaFoldDB" id="A0A1F5EYK4"/>
<dbReference type="PANTHER" id="PTHR12697">
    <property type="entry name" value="PBS LYASE HEAT-LIKE PROTEIN"/>
    <property type="match status" value="1"/>
</dbReference>
<accession>A0A1F5EYK4</accession>
<feature type="chain" id="PRO_5009518437" description="SH3b domain-containing protein" evidence="1">
    <location>
        <begin position="20"/>
        <end position="850"/>
    </location>
</feature>
<dbReference type="Gene3D" id="2.30.30.40">
    <property type="entry name" value="SH3 Domains"/>
    <property type="match status" value="1"/>
</dbReference>
<dbReference type="Pfam" id="PF03130">
    <property type="entry name" value="HEAT_PBS"/>
    <property type="match status" value="1"/>
</dbReference>
<dbReference type="SUPFAM" id="SSF48371">
    <property type="entry name" value="ARM repeat"/>
    <property type="match status" value="2"/>
</dbReference>
<dbReference type="EMBL" id="MFAF01000119">
    <property type="protein sequence ID" value="OGD72491.1"/>
    <property type="molecule type" value="Genomic_DNA"/>
</dbReference>
<dbReference type="InterPro" id="IPR004155">
    <property type="entry name" value="PBS_lyase_HEAT"/>
</dbReference>
<dbReference type="STRING" id="1817816.A2Y64_04715"/>
<reference evidence="3 4" key="1">
    <citation type="journal article" date="2016" name="Nat. Commun.">
        <title>Thousands of microbial genomes shed light on interconnected biogeochemical processes in an aquifer system.</title>
        <authorList>
            <person name="Anantharaman K."/>
            <person name="Brown C.T."/>
            <person name="Hug L.A."/>
            <person name="Sharon I."/>
            <person name="Castelle C.J."/>
            <person name="Probst A.J."/>
            <person name="Thomas B.C."/>
            <person name="Singh A."/>
            <person name="Wilkins M.J."/>
            <person name="Karaoz U."/>
            <person name="Brodie E.L."/>
            <person name="Williams K.H."/>
            <person name="Hubbard S.S."/>
            <person name="Banfield J.F."/>
        </authorList>
    </citation>
    <scope>NUCLEOTIDE SEQUENCE [LARGE SCALE GENOMIC DNA]</scope>
</reference>
<gene>
    <name evidence="3" type="ORF">A2Y64_04715</name>
</gene>
<dbReference type="Gene3D" id="1.25.10.10">
    <property type="entry name" value="Leucine-rich Repeat Variant"/>
    <property type="match status" value="4"/>
</dbReference>
<dbReference type="Pfam" id="PF08239">
    <property type="entry name" value="SH3_3"/>
    <property type="match status" value="1"/>
</dbReference>
<dbReference type="SMART" id="SM00287">
    <property type="entry name" value="SH3b"/>
    <property type="match status" value="1"/>
</dbReference>
<proteinExistence type="predicted"/>
<comment type="caution">
    <text evidence="3">The sequence shown here is derived from an EMBL/GenBank/DDBJ whole genome shotgun (WGS) entry which is preliminary data.</text>
</comment>
<feature type="domain" description="SH3b" evidence="2">
    <location>
        <begin position="763"/>
        <end position="826"/>
    </location>
</feature>
<protein>
    <recommendedName>
        <fullName evidence="2">SH3b domain-containing protein</fullName>
    </recommendedName>
</protein>
<name>A0A1F5EYK4_9BACT</name>
<evidence type="ECO:0000313" key="3">
    <source>
        <dbReference type="EMBL" id="OGD72491.1"/>
    </source>
</evidence>
<dbReference type="PANTHER" id="PTHR12697:SF39">
    <property type="entry name" value="SLR1687 PROTEIN"/>
    <property type="match status" value="1"/>
</dbReference>
<dbReference type="InterPro" id="IPR003646">
    <property type="entry name" value="SH3-like_bac-type"/>
</dbReference>
<evidence type="ECO:0000313" key="4">
    <source>
        <dbReference type="Proteomes" id="UP000177187"/>
    </source>
</evidence>
<dbReference type="Proteomes" id="UP000177187">
    <property type="component" value="Unassembled WGS sequence"/>
</dbReference>
<feature type="signal peptide" evidence="1">
    <location>
        <begin position="1"/>
        <end position="19"/>
    </location>
</feature>
<evidence type="ECO:0000259" key="2">
    <source>
        <dbReference type="SMART" id="SM00287"/>
    </source>
</evidence>
<dbReference type="SMART" id="SM00567">
    <property type="entry name" value="EZ_HEAT"/>
    <property type="match status" value="7"/>
</dbReference>
<dbReference type="InterPro" id="IPR016024">
    <property type="entry name" value="ARM-type_fold"/>
</dbReference>
<evidence type="ECO:0000256" key="1">
    <source>
        <dbReference type="SAM" id="SignalP"/>
    </source>
</evidence>
<keyword evidence="1" id="KW-0732">Signal</keyword>
<dbReference type="Pfam" id="PF13646">
    <property type="entry name" value="HEAT_2"/>
    <property type="match status" value="3"/>
</dbReference>
<dbReference type="InterPro" id="IPR011989">
    <property type="entry name" value="ARM-like"/>
</dbReference>
<organism evidence="3 4">
    <name type="scientific">Candidatus Coatesbacteria bacterium RBG_13_66_14</name>
    <dbReference type="NCBI Taxonomy" id="1817816"/>
    <lineage>
        <taxon>Bacteria</taxon>
        <taxon>Candidatus Coatesiibacteriota</taxon>
    </lineage>
</organism>
<sequence length="850" mass="90577">MRRGFVFLLILTTTVLAEAVESASGEELAYLAQELGWAGSVPERLELLAQIQAELEGRAPGTVTPGGLYAAVAAEASDPDVALRRLAVTLLGLLGDDRCVAFFANNAADENDYEVRRRIVGALGRYTGEEPADAIGFLVDTWRSDDYRLQELALSSWKSTGGSLPALADRAVLLLEKDPYPQVRTAAAEALVGIEAVRGRYDYYGRVYEVYRNEADPGVKGALLSVLGFTGVPESLPVLSEALKDPALFRAAIAGLGYTDADESRRLLRNAFWNGEAANEDRLDVLESLARLADDEAAEMAEWLLKNDPSGDETEVLAALTLHPDPAGIGMVADFLDREPPPPTDQLIAACNLLGRMAVTAEAAGEMRRSDDALRAMQGLYTGAFDGAVYDAATAALIGVVDDASRLEPPVAMLRRVEYADALGALGDLYAAKGDAGTEGELLEYLGEEPPPAKCLVVIETLGRLGYSGAVPLLSIYARETRPGTVETSSAALRALGRIGDRRAAPVFAEVLEDPAAVPTRLTAAAEAAVEAGDPSLVYPLMELLERGENWETRAAAARALGVLGVPEALAAVGRAMATDPSKTVRGESFLAYCRLTGEEGLPLLFTFLAGHDIGLDDEAMGALGGLFDRLGGETVQGLLAHPEPEARRLTVWYLARRGEPGDRVLVETALGDINLLVNEAAAEGLGLMGDPASAPVLLAAFKETFEPYYASRKDLSFNERNVNILRRTIEDAFFALGVDPGTVTAGTVTHVEEAEVVEEKQPERMRVAADALRLRDAPSTATGVKIGLLSAGEVVEVLEVSGDWARVRTAADVIGWACIQLEGETFLVPTDEPLVPEEIPEEPDTPDAE</sequence>
<dbReference type="GO" id="GO:0016491">
    <property type="term" value="F:oxidoreductase activity"/>
    <property type="evidence" value="ECO:0007669"/>
    <property type="project" value="TreeGrafter"/>
</dbReference>